<dbReference type="EMBL" id="JAGKQH010000008">
    <property type="protein sequence ID" value="KAG6593977.1"/>
    <property type="molecule type" value="Genomic_DNA"/>
</dbReference>
<keyword evidence="3" id="KW-1185">Reference proteome</keyword>
<gene>
    <name evidence="2" type="ORF">SDJN03_13453</name>
</gene>
<organism evidence="2 3">
    <name type="scientific">Cucurbita argyrosperma subsp. sororia</name>
    <dbReference type="NCBI Taxonomy" id="37648"/>
    <lineage>
        <taxon>Eukaryota</taxon>
        <taxon>Viridiplantae</taxon>
        <taxon>Streptophyta</taxon>
        <taxon>Embryophyta</taxon>
        <taxon>Tracheophyta</taxon>
        <taxon>Spermatophyta</taxon>
        <taxon>Magnoliopsida</taxon>
        <taxon>eudicotyledons</taxon>
        <taxon>Gunneridae</taxon>
        <taxon>Pentapetalae</taxon>
        <taxon>rosids</taxon>
        <taxon>fabids</taxon>
        <taxon>Cucurbitales</taxon>
        <taxon>Cucurbitaceae</taxon>
        <taxon>Cucurbiteae</taxon>
        <taxon>Cucurbita</taxon>
    </lineage>
</organism>
<dbReference type="Proteomes" id="UP000685013">
    <property type="component" value="Chromosome 8"/>
</dbReference>
<feature type="signal peptide" evidence="1">
    <location>
        <begin position="1"/>
        <end position="23"/>
    </location>
</feature>
<evidence type="ECO:0000313" key="3">
    <source>
        <dbReference type="Proteomes" id="UP000685013"/>
    </source>
</evidence>
<comment type="caution">
    <text evidence="2">The sequence shown here is derived from an EMBL/GenBank/DDBJ whole genome shotgun (WGS) entry which is preliminary data.</text>
</comment>
<dbReference type="AlphaFoldDB" id="A0AAV6NBJ9"/>
<name>A0AAV6NBJ9_9ROSI</name>
<accession>A0AAV6NBJ9</accession>
<protein>
    <recommendedName>
        <fullName evidence="4">Secreted protein</fullName>
    </recommendedName>
</protein>
<evidence type="ECO:0000313" key="2">
    <source>
        <dbReference type="EMBL" id="KAG6593977.1"/>
    </source>
</evidence>
<feature type="chain" id="PRO_5043361129" description="Secreted protein" evidence="1">
    <location>
        <begin position="24"/>
        <end position="83"/>
    </location>
</feature>
<feature type="non-terminal residue" evidence="2">
    <location>
        <position position="1"/>
    </location>
</feature>
<proteinExistence type="predicted"/>
<evidence type="ECO:0008006" key="4">
    <source>
        <dbReference type="Google" id="ProtNLM"/>
    </source>
</evidence>
<reference evidence="2 3" key="1">
    <citation type="journal article" date="2021" name="Hortic Res">
        <title>The domestication of Cucurbita argyrosperma as revealed by the genome of its wild relative.</title>
        <authorList>
            <person name="Barrera-Redondo J."/>
            <person name="Sanchez-de la Vega G."/>
            <person name="Aguirre-Liguori J.A."/>
            <person name="Castellanos-Morales G."/>
            <person name="Gutierrez-Guerrero Y.T."/>
            <person name="Aguirre-Dugua X."/>
            <person name="Aguirre-Planter E."/>
            <person name="Tenaillon M.I."/>
            <person name="Lira-Saade R."/>
            <person name="Eguiarte L.E."/>
        </authorList>
    </citation>
    <scope>NUCLEOTIDE SEQUENCE [LARGE SCALE GENOMIC DNA]</scope>
    <source>
        <strain evidence="2">JBR-2021</strain>
    </source>
</reference>
<keyword evidence="1" id="KW-0732">Signal</keyword>
<evidence type="ECO:0000256" key="1">
    <source>
        <dbReference type="SAM" id="SignalP"/>
    </source>
</evidence>
<sequence>MLLFASLLIFSASSPIFVDSVGGCSNKRSLHTISATFSFRNLELLYTSTAFAICPNEAVGDISSPVQLPNTPSFRLFEELIQR</sequence>